<dbReference type="Proteomes" id="UP001307889">
    <property type="component" value="Chromosome 4"/>
</dbReference>
<dbReference type="EMBL" id="AP028912">
    <property type="protein sequence ID" value="BES93953.1"/>
    <property type="molecule type" value="Genomic_DNA"/>
</dbReference>
<dbReference type="PANTHER" id="PTHR15680">
    <property type="entry name" value="RIBOSOMAL PROTEIN L19"/>
    <property type="match status" value="1"/>
</dbReference>
<dbReference type="InterPro" id="IPR001857">
    <property type="entry name" value="Ribosomal_bL19"/>
</dbReference>
<dbReference type="Gene3D" id="2.30.30.790">
    <property type="match status" value="1"/>
</dbReference>
<evidence type="ECO:0000313" key="7">
    <source>
        <dbReference type="Proteomes" id="UP001307889"/>
    </source>
</evidence>
<evidence type="ECO:0000256" key="3">
    <source>
        <dbReference type="ARBA" id="ARBA00023274"/>
    </source>
</evidence>
<dbReference type="Pfam" id="PF01245">
    <property type="entry name" value="Ribosomal_L19"/>
    <property type="match status" value="1"/>
</dbReference>
<proteinExistence type="inferred from homology"/>
<sequence>MLLRNIIQRSLTKVRVNVQLQLERRNATVASPVTLDENVVRPEAKELSKSDQKFNSLQQRFVYPEFLPNPTLEWRNPIREKLERIDMMRRRSQVDLPEFYVGSILAVTSSTQHAVSKQTRFLGICIKREGCGLRASFVLRNVIDHIGIEIRYFLYDPKILKLDVIKLEKRLDDELYYLRDALPEYSTFPEDMEPEILPDGMPIPINTTKVVMKPRPWYARWERTHFQGINRELMMTHVSEKMKMQIPLHEKPWEKYDLMKQYRSTIPEEEQKDIFAEVDSELHKLELLRKKQKRKRAFVKPLKSS</sequence>
<accession>A0ABN7APQ3</accession>
<evidence type="ECO:0000256" key="1">
    <source>
        <dbReference type="ARBA" id="ARBA00005781"/>
    </source>
</evidence>
<dbReference type="GO" id="GO:0005840">
    <property type="term" value="C:ribosome"/>
    <property type="evidence" value="ECO:0007669"/>
    <property type="project" value="UniProtKB-KW"/>
</dbReference>
<name>A0ABN7APQ3_9HEMI</name>
<evidence type="ECO:0000256" key="4">
    <source>
        <dbReference type="ARBA" id="ARBA00035288"/>
    </source>
</evidence>
<protein>
    <recommendedName>
        <fullName evidence="4">Large ribosomal subunit protein bL19m</fullName>
    </recommendedName>
    <alternativeName>
        <fullName evidence="5">39S ribosomal protein L19, mitochondrial</fullName>
    </alternativeName>
</protein>
<reference evidence="6 7" key="1">
    <citation type="submission" date="2023-09" db="EMBL/GenBank/DDBJ databases">
        <title>Nesidiocoris tenuis whole genome shotgun sequence.</title>
        <authorList>
            <person name="Shibata T."/>
            <person name="Shimoda M."/>
            <person name="Kobayashi T."/>
            <person name="Uehara T."/>
        </authorList>
    </citation>
    <scope>NUCLEOTIDE SEQUENCE [LARGE SCALE GENOMIC DNA]</scope>
    <source>
        <strain evidence="6 7">Japan</strain>
    </source>
</reference>
<evidence type="ECO:0000256" key="5">
    <source>
        <dbReference type="ARBA" id="ARBA00035359"/>
    </source>
</evidence>
<comment type="similarity">
    <text evidence="1">Belongs to the bacterial ribosomal protein bL19 family.</text>
</comment>
<dbReference type="PANTHER" id="PTHR15680:SF9">
    <property type="entry name" value="LARGE RIBOSOMAL SUBUNIT PROTEIN BL19M"/>
    <property type="match status" value="1"/>
</dbReference>
<gene>
    <name evidence="6" type="ORF">NTJ_06762</name>
</gene>
<dbReference type="InterPro" id="IPR008991">
    <property type="entry name" value="Translation_prot_SH3-like_sf"/>
</dbReference>
<keyword evidence="3" id="KW-0687">Ribonucleoprotein</keyword>
<evidence type="ECO:0000256" key="2">
    <source>
        <dbReference type="ARBA" id="ARBA00022980"/>
    </source>
</evidence>
<keyword evidence="2 6" id="KW-0689">Ribosomal protein</keyword>
<keyword evidence="7" id="KW-1185">Reference proteome</keyword>
<dbReference type="InterPro" id="IPR038657">
    <property type="entry name" value="Ribosomal_bL19_sf"/>
</dbReference>
<dbReference type="SUPFAM" id="SSF50104">
    <property type="entry name" value="Translation proteins SH3-like domain"/>
    <property type="match status" value="1"/>
</dbReference>
<evidence type="ECO:0000313" key="6">
    <source>
        <dbReference type="EMBL" id="BES93953.1"/>
    </source>
</evidence>
<organism evidence="6 7">
    <name type="scientific">Nesidiocoris tenuis</name>
    <dbReference type="NCBI Taxonomy" id="355587"/>
    <lineage>
        <taxon>Eukaryota</taxon>
        <taxon>Metazoa</taxon>
        <taxon>Ecdysozoa</taxon>
        <taxon>Arthropoda</taxon>
        <taxon>Hexapoda</taxon>
        <taxon>Insecta</taxon>
        <taxon>Pterygota</taxon>
        <taxon>Neoptera</taxon>
        <taxon>Paraneoptera</taxon>
        <taxon>Hemiptera</taxon>
        <taxon>Heteroptera</taxon>
        <taxon>Panheteroptera</taxon>
        <taxon>Cimicomorpha</taxon>
        <taxon>Miridae</taxon>
        <taxon>Dicyphina</taxon>
        <taxon>Nesidiocoris</taxon>
    </lineage>
</organism>